<name>A0A3N4LIS4_9PEZI</name>
<feature type="compositionally biased region" description="Basic and acidic residues" evidence="1">
    <location>
        <begin position="61"/>
        <end position="72"/>
    </location>
</feature>
<keyword evidence="3" id="KW-1185">Reference proteome</keyword>
<organism evidence="2 3">
    <name type="scientific">Terfezia boudieri ATCC MYA-4762</name>
    <dbReference type="NCBI Taxonomy" id="1051890"/>
    <lineage>
        <taxon>Eukaryota</taxon>
        <taxon>Fungi</taxon>
        <taxon>Dikarya</taxon>
        <taxon>Ascomycota</taxon>
        <taxon>Pezizomycotina</taxon>
        <taxon>Pezizomycetes</taxon>
        <taxon>Pezizales</taxon>
        <taxon>Pezizaceae</taxon>
        <taxon>Terfezia</taxon>
    </lineage>
</organism>
<gene>
    <name evidence="2" type="ORF">L211DRAFT_316844</name>
</gene>
<feature type="region of interest" description="Disordered" evidence="1">
    <location>
        <begin position="1"/>
        <end position="258"/>
    </location>
</feature>
<dbReference type="AlphaFoldDB" id="A0A3N4LIS4"/>
<accession>A0A3N4LIS4</accession>
<dbReference type="OrthoDB" id="2162994at2759"/>
<reference evidence="2 3" key="1">
    <citation type="journal article" date="2018" name="Nat. Ecol. Evol.">
        <title>Pezizomycetes genomes reveal the molecular basis of ectomycorrhizal truffle lifestyle.</title>
        <authorList>
            <person name="Murat C."/>
            <person name="Payen T."/>
            <person name="Noel B."/>
            <person name="Kuo A."/>
            <person name="Morin E."/>
            <person name="Chen J."/>
            <person name="Kohler A."/>
            <person name="Krizsan K."/>
            <person name="Balestrini R."/>
            <person name="Da Silva C."/>
            <person name="Montanini B."/>
            <person name="Hainaut M."/>
            <person name="Levati E."/>
            <person name="Barry K.W."/>
            <person name="Belfiori B."/>
            <person name="Cichocki N."/>
            <person name="Clum A."/>
            <person name="Dockter R.B."/>
            <person name="Fauchery L."/>
            <person name="Guy J."/>
            <person name="Iotti M."/>
            <person name="Le Tacon F."/>
            <person name="Lindquist E.A."/>
            <person name="Lipzen A."/>
            <person name="Malagnac F."/>
            <person name="Mello A."/>
            <person name="Molinier V."/>
            <person name="Miyauchi S."/>
            <person name="Poulain J."/>
            <person name="Riccioni C."/>
            <person name="Rubini A."/>
            <person name="Sitrit Y."/>
            <person name="Splivallo R."/>
            <person name="Traeger S."/>
            <person name="Wang M."/>
            <person name="Zifcakova L."/>
            <person name="Wipf D."/>
            <person name="Zambonelli A."/>
            <person name="Paolocci F."/>
            <person name="Nowrousian M."/>
            <person name="Ottonello S."/>
            <person name="Baldrian P."/>
            <person name="Spatafora J.W."/>
            <person name="Henrissat B."/>
            <person name="Nagy L.G."/>
            <person name="Aury J.M."/>
            <person name="Wincker P."/>
            <person name="Grigoriev I.V."/>
            <person name="Bonfante P."/>
            <person name="Martin F.M."/>
        </authorList>
    </citation>
    <scope>NUCLEOTIDE SEQUENCE [LARGE SCALE GENOMIC DNA]</scope>
    <source>
        <strain evidence="2 3">ATCC MYA-4762</strain>
    </source>
</reference>
<feature type="compositionally biased region" description="Low complexity" evidence="1">
    <location>
        <begin position="29"/>
        <end position="46"/>
    </location>
</feature>
<evidence type="ECO:0000313" key="3">
    <source>
        <dbReference type="Proteomes" id="UP000267821"/>
    </source>
</evidence>
<protein>
    <submittedName>
        <fullName evidence="2">Uncharacterized protein</fullName>
    </submittedName>
</protein>
<feature type="compositionally biased region" description="Polar residues" evidence="1">
    <location>
        <begin position="200"/>
        <end position="216"/>
    </location>
</feature>
<dbReference type="Proteomes" id="UP000267821">
    <property type="component" value="Unassembled WGS sequence"/>
</dbReference>
<dbReference type="InParanoid" id="A0A3N4LIS4"/>
<sequence>MSYSPFERAAREGVQFHRSNPSDNVLAGSPVSPTTTTSYSSSFTSSKYPQPTYTAPLTPPESRKNSEDEKRGQSLPSLREVGLDPTSNAAHTNGNGYHSHTSLPPVHNLSAVQQSQPPHTNGYQHPPPPSHSSEQQRYDYHDGRSGYSQGPAPVHPNPEPYQSRQNSYPQPQPVQYSRQHPPPSHSSFSGPPAPPGHQFSHASNQRPSSNQPSYAPNSMLPPYGPPYHHDSNVTHPPLYSQGGSPTSKILGKRPTTGYGGAIERALHMSSMRRDLENVCSIYQDPRT</sequence>
<feature type="compositionally biased region" description="Polar residues" evidence="1">
    <location>
        <begin position="110"/>
        <end position="123"/>
    </location>
</feature>
<dbReference type="EMBL" id="ML121550">
    <property type="protein sequence ID" value="RPB22666.1"/>
    <property type="molecule type" value="Genomic_DNA"/>
</dbReference>
<feature type="compositionally biased region" description="Polar residues" evidence="1">
    <location>
        <begin position="160"/>
        <end position="178"/>
    </location>
</feature>
<feature type="compositionally biased region" description="Polar residues" evidence="1">
    <location>
        <begin position="85"/>
        <end position="102"/>
    </location>
</feature>
<evidence type="ECO:0000256" key="1">
    <source>
        <dbReference type="SAM" id="MobiDB-lite"/>
    </source>
</evidence>
<evidence type="ECO:0000313" key="2">
    <source>
        <dbReference type="EMBL" id="RPB22666.1"/>
    </source>
</evidence>
<feature type="compositionally biased region" description="Basic and acidic residues" evidence="1">
    <location>
        <begin position="134"/>
        <end position="144"/>
    </location>
</feature>
<proteinExistence type="predicted"/>